<dbReference type="Gene3D" id="1.10.287.3240">
    <property type="match status" value="1"/>
</dbReference>
<keyword evidence="3" id="KW-0406">Ion transport</keyword>
<evidence type="ECO:0000256" key="2">
    <source>
        <dbReference type="ARBA" id="ARBA00022448"/>
    </source>
</evidence>
<dbReference type="KEGG" id="gur:Gura_0425"/>
<dbReference type="RefSeq" id="WP_011937367.1">
    <property type="nucleotide sequence ID" value="NC_009483.1"/>
</dbReference>
<comment type="similarity">
    <text evidence="1">Belongs to the V-ATPase D subunit family.</text>
</comment>
<organism evidence="5 6">
    <name type="scientific">Geotalea uraniireducens (strain Rf4)</name>
    <name type="common">Geobacter uraniireducens</name>
    <dbReference type="NCBI Taxonomy" id="351605"/>
    <lineage>
        <taxon>Bacteria</taxon>
        <taxon>Pseudomonadati</taxon>
        <taxon>Thermodesulfobacteriota</taxon>
        <taxon>Desulfuromonadia</taxon>
        <taxon>Geobacterales</taxon>
        <taxon>Geobacteraceae</taxon>
        <taxon>Geotalea</taxon>
    </lineage>
</organism>
<dbReference type="STRING" id="351605.Gura_0425"/>
<dbReference type="NCBIfam" id="TIGR00309">
    <property type="entry name" value="V_ATPase_subD"/>
    <property type="match status" value="1"/>
</dbReference>
<keyword evidence="6" id="KW-1185">Reference proteome</keyword>
<dbReference type="EMBL" id="CP000698">
    <property type="protein sequence ID" value="ABQ24641.1"/>
    <property type="molecule type" value="Genomic_DNA"/>
</dbReference>
<dbReference type="PANTHER" id="PTHR11671">
    <property type="entry name" value="V-TYPE ATP SYNTHASE SUBUNIT D"/>
    <property type="match status" value="1"/>
</dbReference>
<keyword evidence="4" id="KW-0175">Coiled coil</keyword>
<evidence type="ECO:0000256" key="1">
    <source>
        <dbReference type="ARBA" id="ARBA00005850"/>
    </source>
</evidence>
<dbReference type="HOGENOM" id="CLU_069688_2_1_7"/>
<evidence type="ECO:0000313" key="5">
    <source>
        <dbReference type="EMBL" id="ABQ24641.1"/>
    </source>
</evidence>
<accession>A5GCR4</accession>
<name>A5GCR4_GEOUR</name>
<protein>
    <submittedName>
        <fullName evidence="5">V-type ATPase, D subunit</fullName>
    </submittedName>
</protein>
<sequence length="207" mass="23704">MIHPTRTNLLLLKEKSRSVTNSAAILKARRQALIREFLAVSMPFLRSREEVKTLYGKALAELHLSLGHEGETFLGSLLAVSGRELGVEIAERSVMGLRYRDVAMLESPVRSPAERGYDYRTTTPHLEEAIYLFESIVAAMLEIAAFESRLKRLGDEIVRVTRRVRVLEERVLPQLSRGIRSIAQYIGEREREAYYRLKRYKEKQGTG</sequence>
<dbReference type="AlphaFoldDB" id="A5GCR4"/>
<keyword evidence="2" id="KW-0813">Transport</keyword>
<reference evidence="5 6" key="1">
    <citation type="submission" date="2007-05" db="EMBL/GenBank/DDBJ databases">
        <title>Complete sequence of Geobacter uraniireducens Rf4.</title>
        <authorList>
            <consortium name="US DOE Joint Genome Institute"/>
            <person name="Copeland A."/>
            <person name="Lucas S."/>
            <person name="Lapidus A."/>
            <person name="Barry K."/>
            <person name="Detter J.C."/>
            <person name="Glavina del Rio T."/>
            <person name="Hammon N."/>
            <person name="Israni S."/>
            <person name="Dalin E."/>
            <person name="Tice H."/>
            <person name="Pitluck S."/>
            <person name="Chertkov O."/>
            <person name="Brettin T."/>
            <person name="Bruce D."/>
            <person name="Han C."/>
            <person name="Schmutz J."/>
            <person name="Larimer F."/>
            <person name="Land M."/>
            <person name="Hauser L."/>
            <person name="Kyrpides N."/>
            <person name="Mikhailova N."/>
            <person name="Shelobolina E."/>
            <person name="Aklujkar M."/>
            <person name="Lovley D."/>
            <person name="Richardson P."/>
        </authorList>
    </citation>
    <scope>NUCLEOTIDE SEQUENCE [LARGE SCALE GENOMIC DNA]</scope>
    <source>
        <strain evidence="5 6">Rf4</strain>
    </source>
</reference>
<evidence type="ECO:0000256" key="3">
    <source>
        <dbReference type="ARBA" id="ARBA00023065"/>
    </source>
</evidence>
<dbReference type="Proteomes" id="UP000006695">
    <property type="component" value="Chromosome"/>
</dbReference>
<dbReference type="OrthoDB" id="9781718at2"/>
<gene>
    <name evidence="5" type="ordered locus">Gura_0425</name>
</gene>
<proteinExistence type="inferred from homology"/>
<dbReference type="GO" id="GO:0046961">
    <property type="term" value="F:proton-transporting ATPase activity, rotational mechanism"/>
    <property type="evidence" value="ECO:0007669"/>
    <property type="project" value="InterPro"/>
</dbReference>
<feature type="coiled-coil region" evidence="4">
    <location>
        <begin position="143"/>
        <end position="170"/>
    </location>
</feature>
<dbReference type="InterPro" id="IPR002699">
    <property type="entry name" value="V_ATPase_D"/>
</dbReference>
<evidence type="ECO:0000256" key="4">
    <source>
        <dbReference type="SAM" id="Coils"/>
    </source>
</evidence>
<evidence type="ECO:0000313" key="6">
    <source>
        <dbReference type="Proteomes" id="UP000006695"/>
    </source>
</evidence>
<dbReference type="Pfam" id="PF01813">
    <property type="entry name" value="ATP-synt_D"/>
    <property type="match status" value="1"/>
</dbReference>